<dbReference type="EMBL" id="LR797294">
    <property type="protein sequence ID" value="CAB4199951.1"/>
    <property type="molecule type" value="Genomic_DNA"/>
</dbReference>
<keyword evidence="1" id="KW-1133">Transmembrane helix</keyword>
<proteinExistence type="predicted"/>
<evidence type="ECO:0000256" key="1">
    <source>
        <dbReference type="SAM" id="Phobius"/>
    </source>
</evidence>
<keyword evidence="1" id="KW-0812">Transmembrane</keyword>
<reference evidence="2" key="1">
    <citation type="submission" date="2020-05" db="EMBL/GenBank/DDBJ databases">
        <authorList>
            <person name="Chiriac C."/>
            <person name="Salcher M."/>
            <person name="Ghai R."/>
            <person name="Kavagutti S V."/>
        </authorList>
    </citation>
    <scope>NUCLEOTIDE SEQUENCE</scope>
</reference>
<organism evidence="2">
    <name type="scientific">uncultured Caudovirales phage</name>
    <dbReference type="NCBI Taxonomy" id="2100421"/>
    <lineage>
        <taxon>Viruses</taxon>
        <taxon>Duplodnaviria</taxon>
        <taxon>Heunggongvirae</taxon>
        <taxon>Uroviricota</taxon>
        <taxon>Caudoviricetes</taxon>
        <taxon>Peduoviridae</taxon>
        <taxon>Maltschvirus</taxon>
        <taxon>Maltschvirus maltsch</taxon>
    </lineage>
</organism>
<gene>
    <name evidence="2" type="ORF">UFOVP1356_16</name>
</gene>
<evidence type="ECO:0000313" key="2">
    <source>
        <dbReference type="EMBL" id="CAB4199951.1"/>
    </source>
</evidence>
<accession>A0A6J5S0V3</accession>
<protein>
    <submittedName>
        <fullName evidence="2">Uncharacterized protein</fullName>
    </submittedName>
</protein>
<keyword evidence="1" id="KW-0472">Membrane</keyword>
<sequence>MNCCDDYGRCQQGKNCPARQACELPEVEPTPSSSWTVIREALEGAVVAAALIAACLLVAMILIPAR</sequence>
<name>A0A6J5S0V3_9CAUD</name>
<feature type="transmembrane region" description="Helical" evidence="1">
    <location>
        <begin position="41"/>
        <end position="63"/>
    </location>
</feature>